<comment type="caution">
    <text evidence="2">The sequence shown here is derived from an EMBL/GenBank/DDBJ whole genome shotgun (WGS) entry which is preliminary data.</text>
</comment>
<dbReference type="Proteomes" id="UP001158076">
    <property type="component" value="Unassembled WGS sequence"/>
</dbReference>
<organism evidence="2 3">
    <name type="scientific">Stutzerimonas stutzeri</name>
    <name type="common">Pseudomonas stutzeri</name>
    <dbReference type="NCBI Taxonomy" id="316"/>
    <lineage>
        <taxon>Bacteria</taxon>
        <taxon>Pseudomonadati</taxon>
        <taxon>Pseudomonadota</taxon>
        <taxon>Gammaproteobacteria</taxon>
        <taxon>Pseudomonadales</taxon>
        <taxon>Pseudomonadaceae</taxon>
        <taxon>Stutzerimonas</taxon>
    </lineage>
</organism>
<proteinExistence type="predicted"/>
<dbReference type="Proteomes" id="UP001158500">
    <property type="component" value="Unassembled WGS sequence"/>
</dbReference>
<dbReference type="EMBL" id="JAOCAE010000003">
    <property type="protein sequence ID" value="MDH1235593.1"/>
    <property type="molecule type" value="Genomic_DNA"/>
</dbReference>
<name>A0AA42P7X3_STUST</name>
<dbReference type="AlphaFoldDB" id="A0AA42P7X3"/>
<sequence>MTAPLMIGVAQGKPNGERIGTVCTILPMAYVFLLIAEARATD</sequence>
<reference evidence="2" key="1">
    <citation type="submission" date="2022-09" db="EMBL/GenBank/DDBJ databases">
        <title>Intensive care unit water sources are persistently colonized with multi-drug resistant bacteria and are the site of extensive horizontal gene transfer of antibiotic resistance genes.</title>
        <authorList>
            <person name="Diorio-Toth L."/>
        </authorList>
    </citation>
    <scope>NUCLEOTIDE SEQUENCE</scope>
    <source>
        <strain evidence="2">GD03947</strain>
        <strain evidence="1">GD04147</strain>
    </source>
</reference>
<gene>
    <name evidence="2" type="ORF">N5C32_06025</name>
    <name evidence="1" type="ORF">N7335_04200</name>
</gene>
<accession>A0AA42P7X3</accession>
<evidence type="ECO:0000313" key="3">
    <source>
        <dbReference type="Proteomes" id="UP001158500"/>
    </source>
</evidence>
<dbReference type="EMBL" id="JAODZE010000003">
    <property type="protein sequence ID" value="MDH0145587.1"/>
    <property type="molecule type" value="Genomic_DNA"/>
</dbReference>
<dbReference type="RefSeq" id="WP_020307008.1">
    <property type="nucleotide sequence ID" value="NZ_JAMOJZ010000001.1"/>
</dbReference>
<protein>
    <submittedName>
        <fullName evidence="2">Uncharacterized protein</fullName>
    </submittedName>
</protein>
<evidence type="ECO:0000313" key="2">
    <source>
        <dbReference type="EMBL" id="MDH1235593.1"/>
    </source>
</evidence>
<evidence type="ECO:0000313" key="1">
    <source>
        <dbReference type="EMBL" id="MDH0145587.1"/>
    </source>
</evidence>